<dbReference type="RefSeq" id="WP_345357135.1">
    <property type="nucleotide sequence ID" value="NZ_BAABHJ010000012.1"/>
</dbReference>
<evidence type="ECO:0008006" key="3">
    <source>
        <dbReference type="Google" id="ProtNLM"/>
    </source>
</evidence>
<protein>
    <recommendedName>
        <fullName evidence="3">DUF1508 domain-containing protein</fullName>
    </recommendedName>
</protein>
<name>A0ABP8TMY9_9ACTN</name>
<accession>A0ABP8TMY9</accession>
<dbReference type="Proteomes" id="UP001500212">
    <property type="component" value="Unassembled WGS sequence"/>
</dbReference>
<evidence type="ECO:0000313" key="1">
    <source>
        <dbReference type="EMBL" id="GAA4610520.1"/>
    </source>
</evidence>
<evidence type="ECO:0000313" key="2">
    <source>
        <dbReference type="Proteomes" id="UP001500212"/>
    </source>
</evidence>
<comment type="caution">
    <text evidence="1">The sequence shown here is derived from an EMBL/GenBank/DDBJ whole genome shotgun (WGS) entry which is preliminary data.</text>
</comment>
<keyword evidence="2" id="KW-1185">Reference proteome</keyword>
<sequence length="72" mass="7700">MADFAADKATLESDFPGWVVWRSDAGHWYATRAGSLTDQQIQAGQAMTVAAEAPETLRLLLAEQEHPGEGAG</sequence>
<organism evidence="1 2">
    <name type="scientific">Actinoallomurus liliacearum</name>
    <dbReference type="NCBI Taxonomy" id="1080073"/>
    <lineage>
        <taxon>Bacteria</taxon>
        <taxon>Bacillati</taxon>
        <taxon>Actinomycetota</taxon>
        <taxon>Actinomycetes</taxon>
        <taxon>Streptosporangiales</taxon>
        <taxon>Thermomonosporaceae</taxon>
        <taxon>Actinoallomurus</taxon>
    </lineage>
</organism>
<proteinExistence type="predicted"/>
<reference evidence="2" key="1">
    <citation type="journal article" date="2019" name="Int. J. Syst. Evol. Microbiol.">
        <title>The Global Catalogue of Microorganisms (GCM) 10K type strain sequencing project: providing services to taxonomists for standard genome sequencing and annotation.</title>
        <authorList>
            <consortium name="The Broad Institute Genomics Platform"/>
            <consortium name="The Broad Institute Genome Sequencing Center for Infectious Disease"/>
            <person name="Wu L."/>
            <person name="Ma J."/>
        </authorList>
    </citation>
    <scope>NUCLEOTIDE SEQUENCE [LARGE SCALE GENOMIC DNA]</scope>
    <source>
        <strain evidence="2">JCM 17938</strain>
    </source>
</reference>
<dbReference type="EMBL" id="BAABHJ010000012">
    <property type="protein sequence ID" value="GAA4610520.1"/>
    <property type="molecule type" value="Genomic_DNA"/>
</dbReference>
<gene>
    <name evidence="1" type="ORF">GCM10023195_43410</name>
</gene>